<evidence type="ECO:0000313" key="6">
    <source>
        <dbReference type="Proteomes" id="UP000315252"/>
    </source>
</evidence>
<dbReference type="EMBL" id="VHSH01000001">
    <property type="protein sequence ID" value="TQV83241.1"/>
    <property type="molecule type" value="Genomic_DNA"/>
</dbReference>
<evidence type="ECO:0000259" key="4">
    <source>
        <dbReference type="PROSITE" id="PS51184"/>
    </source>
</evidence>
<keyword evidence="3" id="KW-0408">Iron</keyword>
<dbReference type="InterPro" id="IPR039994">
    <property type="entry name" value="NO66-like"/>
</dbReference>
<name>A0A545U183_9PROT</name>
<sequence length="399" mass="45675">MSELITSFRQLIDPVPPEKFFQDYCHKRPVHIPGQAGKFGSVMSWDDLNGILDMAVWSARSLQLSLDRQRIPPAAYCRNTMDRNQMQVLQPDADKLLGFLKRGASLLLNEIETLHPGVRSVMEVIEAAHGGRGNANLYCSWKQRQAFDSHFDRHEVYALQILGEKRWQIYEGRAENPIEHPAFLNMPQSEYDRMKGRVADEVVMRPGDLLYLPRGQFHDALASSDASLHVTFSCSEPIGLEWLTKLWELAVRDPLFRADLPQCRNADDEELFAQHLERLSSRFQEIAQGPEGVQLARQLRNGFSVKRPSFSLPQFEPPVRFQVLRDGLRVVRRGKQWIAQAEGFKSVQPDDDGPLVSWMLEQTRFDKPALETAFPEVDEVKLDQLLGRLCSEKIIEQLA</sequence>
<keyword evidence="2" id="KW-0479">Metal-binding</keyword>
<dbReference type="SUPFAM" id="SSF51197">
    <property type="entry name" value="Clavaminate synthase-like"/>
    <property type="match status" value="1"/>
</dbReference>
<gene>
    <name evidence="5" type="ORF">FKG95_01165</name>
</gene>
<evidence type="ECO:0000256" key="1">
    <source>
        <dbReference type="ARBA" id="ARBA00001954"/>
    </source>
</evidence>
<protein>
    <recommendedName>
        <fullName evidence="4">JmjC domain-containing protein</fullName>
    </recommendedName>
</protein>
<dbReference type="Proteomes" id="UP000315252">
    <property type="component" value="Unassembled WGS sequence"/>
</dbReference>
<comment type="cofactor">
    <cofactor evidence="1">
        <name>Fe(2+)</name>
        <dbReference type="ChEBI" id="CHEBI:29033"/>
    </cofactor>
</comment>
<dbReference type="GO" id="GO:0046872">
    <property type="term" value="F:metal ion binding"/>
    <property type="evidence" value="ECO:0007669"/>
    <property type="project" value="UniProtKB-KW"/>
</dbReference>
<dbReference type="RefSeq" id="WP_142894338.1">
    <property type="nucleotide sequence ID" value="NZ_ML660052.1"/>
</dbReference>
<dbReference type="InterPro" id="IPR003347">
    <property type="entry name" value="JmjC_dom"/>
</dbReference>
<dbReference type="Gene3D" id="2.60.120.650">
    <property type="entry name" value="Cupin"/>
    <property type="match status" value="1"/>
</dbReference>
<organism evidence="5 6">
    <name type="scientific">Denitrobaculum tricleocarpae</name>
    <dbReference type="NCBI Taxonomy" id="2591009"/>
    <lineage>
        <taxon>Bacteria</taxon>
        <taxon>Pseudomonadati</taxon>
        <taxon>Pseudomonadota</taxon>
        <taxon>Alphaproteobacteria</taxon>
        <taxon>Rhodospirillales</taxon>
        <taxon>Rhodospirillaceae</taxon>
        <taxon>Denitrobaculum</taxon>
    </lineage>
</organism>
<dbReference type="Pfam" id="PF08007">
    <property type="entry name" value="JmjC_2"/>
    <property type="match status" value="1"/>
</dbReference>
<dbReference type="OrthoDB" id="9764016at2"/>
<comment type="caution">
    <text evidence="5">The sequence shown here is derived from an EMBL/GenBank/DDBJ whole genome shotgun (WGS) entry which is preliminary data.</text>
</comment>
<evidence type="ECO:0000313" key="5">
    <source>
        <dbReference type="EMBL" id="TQV83241.1"/>
    </source>
</evidence>
<keyword evidence="6" id="KW-1185">Reference proteome</keyword>
<dbReference type="PROSITE" id="PS51184">
    <property type="entry name" value="JMJC"/>
    <property type="match status" value="1"/>
</dbReference>
<dbReference type="PANTHER" id="PTHR13096">
    <property type="entry name" value="MINA53 MYC INDUCED NUCLEAR ANTIGEN"/>
    <property type="match status" value="1"/>
</dbReference>
<reference evidence="5 6" key="1">
    <citation type="submission" date="2019-06" db="EMBL/GenBank/DDBJ databases">
        <title>Whole genome sequence for Rhodospirillaceae sp. R148.</title>
        <authorList>
            <person name="Wang G."/>
        </authorList>
    </citation>
    <scope>NUCLEOTIDE SEQUENCE [LARGE SCALE GENOMIC DNA]</scope>
    <source>
        <strain evidence="5 6">R148</strain>
    </source>
</reference>
<accession>A0A545U183</accession>
<dbReference type="PANTHER" id="PTHR13096:SF8">
    <property type="entry name" value="RIBOSOMAL OXYGENASE 1"/>
    <property type="match status" value="1"/>
</dbReference>
<evidence type="ECO:0000256" key="2">
    <source>
        <dbReference type="ARBA" id="ARBA00022723"/>
    </source>
</evidence>
<proteinExistence type="predicted"/>
<evidence type="ECO:0000256" key="3">
    <source>
        <dbReference type="ARBA" id="ARBA00023004"/>
    </source>
</evidence>
<dbReference type="AlphaFoldDB" id="A0A545U183"/>
<dbReference type="SMART" id="SM00558">
    <property type="entry name" value="JmjC"/>
    <property type="match status" value="1"/>
</dbReference>
<feature type="domain" description="JmjC" evidence="4">
    <location>
        <begin position="104"/>
        <end position="251"/>
    </location>
</feature>